<dbReference type="Proteomes" id="UP001321804">
    <property type="component" value="Chromosome"/>
</dbReference>
<evidence type="ECO:0000313" key="2">
    <source>
        <dbReference type="EMBL" id="BDR57332.1"/>
    </source>
</evidence>
<accession>A0AAU9D956</accession>
<reference evidence="2 3" key="1">
    <citation type="journal article" date="2023" name="Microbiol. Spectr.">
        <title>Symbiosis of Carpenter Bees with Uncharacterized Lactic Acid Bacteria Showing NAD Auxotrophy.</title>
        <authorList>
            <person name="Kawasaki S."/>
            <person name="Ozawa K."/>
            <person name="Mori T."/>
            <person name="Yamamoto A."/>
            <person name="Ito M."/>
            <person name="Ohkuma M."/>
            <person name="Sakamoto M."/>
            <person name="Matsutani M."/>
        </authorList>
    </citation>
    <scope>NUCLEOTIDE SEQUENCE [LARGE SCALE GENOMIC DNA]</scope>
    <source>
        <strain evidence="2 3">KimC2</strain>
    </source>
</reference>
<evidence type="ECO:0000256" key="1">
    <source>
        <dbReference type="SAM" id="MobiDB-lite"/>
    </source>
</evidence>
<dbReference type="KEGG" id="xak:KIMC2_18940"/>
<gene>
    <name evidence="2" type="ORF">KIMC2_18940</name>
</gene>
<evidence type="ECO:0000313" key="3">
    <source>
        <dbReference type="Proteomes" id="UP001321804"/>
    </source>
</evidence>
<sequence length="59" mass="6206">MLCGLTLASQKVNAETDINFGNTPSGAIKSTNSNLTRDSQNPQQPLGNIVESGLWGTSK</sequence>
<protein>
    <submittedName>
        <fullName evidence="2">Uncharacterized protein</fullName>
    </submittedName>
</protein>
<feature type="compositionally biased region" description="Polar residues" evidence="1">
    <location>
        <begin position="19"/>
        <end position="46"/>
    </location>
</feature>
<name>A0AAU9D956_9LACO</name>
<dbReference type="EMBL" id="AP026801">
    <property type="protein sequence ID" value="BDR57332.1"/>
    <property type="molecule type" value="Genomic_DNA"/>
</dbReference>
<dbReference type="AlphaFoldDB" id="A0AAU9D956"/>
<proteinExistence type="predicted"/>
<keyword evidence="3" id="KW-1185">Reference proteome</keyword>
<organism evidence="2 3">
    <name type="scientific">Xylocopilactobacillus apis</name>
    <dbReference type="NCBI Taxonomy" id="2932183"/>
    <lineage>
        <taxon>Bacteria</taxon>
        <taxon>Bacillati</taxon>
        <taxon>Bacillota</taxon>
        <taxon>Bacilli</taxon>
        <taxon>Lactobacillales</taxon>
        <taxon>Lactobacillaceae</taxon>
        <taxon>Xylocopilactobacillus</taxon>
    </lineage>
</organism>
<dbReference type="RefSeq" id="WP_317696342.1">
    <property type="nucleotide sequence ID" value="NZ_AP026801.1"/>
</dbReference>
<feature type="region of interest" description="Disordered" evidence="1">
    <location>
        <begin position="17"/>
        <end position="59"/>
    </location>
</feature>